<protein>
    <recommendedName>
        <fullName evidence="3">Spheroidene monooxygenase</fullName>
    </recommendedName>
</protein>
<comment type="caution">
    <text evidence="1">The sequence shown here is derived from an EMBL/GenBank/DDBJ whole genome shotgun (WGS) entry which is preliminary data.</text>
</comment>
<gene>
    <name evidence="1" type="ORF">KSB_40700</name>
</gene>
<evidence type="ECO:0000313" key="2">
    <source>
        <dbReference type="Proteomes" id="UP000654345"/>
    </source>
</evidence>
<name>A0ABQ3UT26_9CHLR</name>
<reference evidence="1 2" key="1">
    <citation type="journal article" date="2021" name="Int. J. Syst. Evol. Microbiol.">
        <title>Reticulibacter mediterranei gen. nov., sp. nov., within the new family Reticulibacteraceae fam. nov., and Ktedonospora formicarum gen. nov., sp. nov., Ktedonobacter robiniae sp. nov., Dictyobacter formicarum sp. nov. and Dictyobacter arantiisoli sp. nov., belonging to the class Ktedonobacteria.</title>
        <authorList>
            <person name="Yabe S."/>
            <person name="Zheng Y."/>
            <person name="Wang C.M."/>
            <person name="Sakai Y."/>
            <person name="Abe K."/>
            <person name="Yokota A."/>
            <person name="Donadio S."/>
            <person name="Cavaletti L."/>
            <person name="Monciardini P."/>
        </authorList>
    </citation>
    <scope>NUCLEOTIDE SEQUENCE [LARGE SCALE GENOMIC DNA]</scope>
    <source>
        <strain evidence="1 2">SOSP1-30</strain>
    </source>
</reference>
<evidence type="ECO:0008006" key="3">
    <source>
        <dbReference type="Google" id="ProtNLM"/>
    </source>
</evidence>
<dbReference type="InterPro" id="IPR049574">
    <property type="entry name" value="CrtA-like"/>
</dbReference>
<keyword evidence="2" id="KW-1185">Reference proteome</keyword>
<sequence length="250" mass="28411">MHHLGLSQMISDNEPIVAFTLIRYQQPSLRTLAYLGLDRWTMARTPGLRFWRLLGVSQGKAFDSHADLRRSAIFSVWHSYAALHQFEVQSALMKRAQRQAEEVWTVYMQPVRWHGVWEGQDPFREMMPASPPQPGPWVILTRATIRPSRVRAFLGAVPAVAEQLLEQPALLNSVGIGEAPLFYQATLSLWQSLPDVTAFAYGQQAHREVIRRTRQEGWYSEELFARFRPLAASGTWDGTNPLAQLMAPAS</sequence>
<evidence type="ECO:0000313" key="1">
    <source>
        <dbReference type="EMBL" id="GHO55595.1"/>
    </source>
</evidence>
<dbReference type="Proteomes" id="UP000654345">
    <property type="component" value="Unassembled WGS sequence"/>
</dbReference>
<dbReference type="RefSeq" id="WP_201372169.1">
    <property type="nucleotide sequence ID" value="NZ_BNJG01000001.1"/>
</dbReference>
<accession>A0ABQ3UT26</accession>
<dbReference type="CDD" id="cd21650">
    <property type="entry name" value="CrtA-like"/>
    <property type="match status" value="1"/>
</dbReference>
<dbReference type="EMBL" id="BNJG01000001">
    <property type="protein sequence ID" value="GHO55595.1"/>
    <property type="molecule type" value="Genomic_DNA"/>
</dbReference>
<organism evidence="1 2">
    <name type="scientific">Ktedonobacter robiniae</name>
    <dbReference type="NCBI Taxonomy" id="2778365"/>
    <lineage>
        <taxon>Bacteria</taxon>
        <taxon>Bacillati</taxon>
        <taxon>Chloroflexota</taxon>
        <taxon>Ktedonobacteria</taxon>
        <taxon>Ktedonobacterales</taxon>
        <taxon>Ktedonobacteraceae</taxon>
        <taxon>Ktedonobacter</taxon>
    </lineage>
</organism>
<proteinExistence type="predicted"/>